<dbReference type="PANTHER" id="PTHR45669:SF12">
    <property type="entry name" value="EMB|CAB85507.1"/>
    <property type="match status" value="1"/>
</dbReference>
<accession>A0A835LXK9</accession>
<dbReference type="SUPFAM" id="SSF52833">
    <property type="entry name" value="Thioredoxin-like"/>
    <property type="match status" value="1"/>
</dbReference>
<evidence type="ECO:0000256" key="1">
    <source>
        <dbReference type="SAM" id="MobiDB-lite"/>
    </source>
</evidence>
<dbReference type="InterPro" id="IPR036249">
    <property type="entry name" value="Thioredoxin-like_sf"/>
</dbReference>
<sequence length="195" mass="22483">MRKKIKREKQLQPIRTSVPTYTLKPPLLKSTPVESHVLEGTPVYMKVPSPSPNLRSSGQAISSNEKAPTKKFKTLTLSDKLTRRREVEEILKPFARKFPRGEEENTVIIYTTSDLGRTIYYECEQVRSILQLHHVKIDERMFGHHMYQLREALGKEQFPAVFVKGRFIGGAVELMKLEEEGKLEILLDGIQKLHN</sequence>
<gene>
    <name evidence="2" type="ORF">IFM89_029493</name>
</gene>
<dbReference type="Proteomes" id="UP000631114">
    <property type="component" value="Unassembled WGS sequence"/>
</dbReference>
<dbReference type="AlphaFoldDB" id="A0A835LXK9"/>
<keyword evidence="3" id="KW-1185">Reference proteome</keyword>
<evidence type="ECO:0000313" key="3">
    <source>
        <dbReference type="Proteomes" id="UP000631114"/>
    </source>
</evidence>
<dbReference type="Gene3D" id="3.40.30.10">
    <property type="entry name" value="Glutaredoxin"/>
    <property type="match status" value="1"/>
</dbReference>
<evidence type="ECO:0008006" key="4">
    <source>
        <dbReference type="Google" id="ProtNLM"/>
    </source>
</evidence>
<comment type="caution">
    <text evidence="2">The sequence shown here is derived from an EMBL/GenBank/DDBJ whole genome shotgun (WGS) entry which is preliminary data.</text>
</comment>
<evidence type="ECO:0000313" key="2">
    <source>
        <dbReference type="EMBL" id="KAF9606894.1"/>
    </source>
</evidence>
<dbReference type="PROSITE" id="PS51354">
    <property type="entry name" value="GLUTAREDOXIN_2"/>
    <property type="match status" value="1"/>
</dbReference>
<proteinExistence type="predicted"/>
<name>A0A835LXK9_9MAGN</name>
<feature type="region of interest" description="Disordered" evidence="1">
    <location>
        <begin position="46"/>
        <end position="68"/>
    </location>
</feature>
<organism evidence="2 3">
    <name type="scientific">Coptis chinensis</name>
    <dbReference type="NCBI Taxonomy" id="261450"/>
    <lineage>
        <taxon>Eukaryota</taxon>
        <taxon>Viridiplantae</taxon>
        <taxon>Streptophyta</taxon>
        <taxon>Embryophyta</taxon>
        <taxon>Tracheophyta</taxon>
        <taxon>Spermatophyta</taxon>
        <taxon>Magnoliopsida</taxon>
        <taxon>Ranunculales</taxon>
        <taxon>Ranunculaceae</taxon>
        <taxon>Coptidoideae</taxon>
        <taxon>Coptis</taxon>
    </lineage>
</organism>
<reference evidence="2 3" key="1">
    <citation type="submission" date="2020-10" db="EMBL/GenBank/DDBJ databases">
        <title>The Coptis chinensis genome and diversification of protoberbering-type alkaloids.</title>
        <authorList>
            <person name="Wang B."/>
            <person name="Shu S."/>
            <person name="Song C."/>
            <person name="Liu Y."/>
        </authorList>
    </citation>
    <scope>NUCLEOTIDE SEQUENCE [LARGE SCALE GENOMIC DNA]</scope>
    <source>
        <strain evidence="2">HL-2020</strain>
        <tissue evidence="2">Leaf</tissue>
    </source>
</reference>
<dbReference type="PANTHER" id="PTHR45669">
    <property type="entry name" value="GLUTAREDOXIN DOMAIN-CONTAINING CYSTEINE-RICH PROTEIN CG12206-RELATED"/>
    <property type="match status" value="1"/>
</dbReference>
<feature type="region of interest" description="Disordered" evidence="1">
    <location>
        <begin position="1"/>
        <end position="26"/>
    </location>
</feature>
<feature type="compositionally biased region" description="Polar residues" evidence="1">
    <location>
        <begin position="52"/>
        <end position="66"/>
    </location>
</feature>
<protein>
    <recommendedName>
        <fullName evidence="4">Glutaredoxin domain-containing protein</fullName>
    </recommendedName>
</protein>
<dbReference type="EMBL" id="JADFTS010000005">
    <property type="protein sequence ID" value="KAF9606894.1"/>
    <property type="molecule type" value="Genomic_DNA"/>
</dbReference>